<gene>
    <name evidence="1" type="ORF">NC653_026166</name>
</gene>
<comment type="caution">
    <text evidence="1">The sequence shown here is derived from an EMBL/GenBank/DDBJ whole genome shotgun (WGS) entry which is preliminary data.</text>
</comment>
<dbReference type="Proteomes" id="UP001164929">
    <property type="component" value="Chromosome 10"/>
</dbReference>
<evidence type="ECO:0000313" key="1">
    <source>
        <dbReference type="EMBL" id="KAJ6983270.1"/>
    </source>
</evidence>
<evidence type="ECO:0000313" key="2">
    <source>
        <dbReference type="Proteomes" id="UP001164929"/>
    </source>
</evidence>
<proteinExistence type="predicted"/>
<organism evidence="1 2">
    <name type="scientific">Populus alba x Populus x berolinensis</name>
    <dbReference type="NCBI Taxonomy" id="444605"/>
    <lineage>
        <taxon>Eukaryota</taxon>
        <taxon>Viridiplantae</taxon>
        <taxon>Streptophyta</taxon>
        <taxon>Embryophyta</taxon>
        <taxon>Tracheophyta</taxon>
        <taxon>Spermatophyta</taxon>
        <taxon>Magnoliopsida</taxon>
        <taxon>eudicotyledons</taxon>
        <taxon>Gunneridae</taxon>
        <taxon>Pentapetalae</taxon>
        <taxon>rosids</taxon>
        <taxon>fabids</taxon>
        <taxon>Malpighiales</taxon>
        <taxon>Salicaceae</taxon>
        <taxon>Saliceae</taxon>
        <taxon>Populus</taxon>
    </lineage>
</organism>
<accession>A0AAD6Q9Y2</accession>
<dbReference type="EMBL" id="JAQIZT010000010">
    <property type="protein sequence ID" value="KAJ6983270.1"/>
    <property type="molecule type" value="Genomic_DNA"/>
</dbReference>
<dbReference type="AlphaFoldDB" id="A0AAD6Q9Y2"/>
<name>A0AAD6Q9Y2_9ROSI</name>
<sequence length="109" mass="12554">MRVFFLLKILYRGAKEVLSPALTSNPDPPPFFICAYSTCVLMHRVLGLPGIASLFRQDRPARCKSLHVHFRTCNTKIDSRCNGNSLDLVILSWFYITRINHRLMTSIRD</sequence>
<reference evidence="1" key="1">
    <citation type="journal article" date="2023" name="Mol. Ecol. Resour.">
        <title>Chromosome-level genome assembly of a triploid poplar Populus alba 'Berolinensis'.</title>
        <authorList>
            <person name="Chen S."/>
            <person name="Yu Y."/>
            <person name="Wang X."/>
            <person name="Wang S."/>
            <person name="Zhang T."/>
            <person name="Zhou Y."/>
            <person name="He R."/>
            <person name="Meng N."/>
            <person name="Wang Y."/>
            <person name="Liu W."/>
            <person name="Liu Z."/>
            <person name="Liu J."/>
            <person name="Guo Q."/>
            <person name="Huang H."/>
            <person name="Sederoff R.R."/>
            <person name="Wang G."/>
            <person name="Qu G."/>
            <person name="Chen S."/>
        </authorList>
    </citation>
    <scope>NUCLEOTIDE SEQUENCE</scope>
    <source>
        <strain evidence="1">SC-2020</strain>
    </source>
</reference>
<protein>
    <submittedName>
        <fullName evidence="1">Uncharacterized protein</fullName>
    </submittedName>
</protein>
<keyword evidence="2" id="KW-1185">Reference proteome</keyword>